<evidence type="ECO:0000256" key="1">
    <source>
        <dbReference type="ARBA" id="ARBA00004496"/>
    </source>
</evidence>
<sequence length="1460" mass="163063">MSSLLDHGLIRTAAVERVVAPIACHVCNLVLLCDSEEDPEQFSQLEGAAHAVAKATENMAAVASRHISETEEEVLHREMSSLLESVTVSGQHVLLAAQKLSIQPSLTEHREELITATQNVFLGVVKVLLVNDDATVRKVVAAADQALERLSELGSSSEMKSLLKSFRKFSDALLLLNSLTVERANSLQDPRQTKQLLDSLETLRRCISMLHTAMCTTIKHPTSEQAQAAKRYILDKVQSTVSDITATLRSECRRGSLGPCGYYAGRRDSLLQLLASSFTSSVRDIGFDSTVRDLVFHCIVMANSSRREFQQTVVAHCRHILQFWSNIKQIFKTSDDPDVSEQPLQNNFTLLVQQIQMVDKVMMTTILYQVLDTFLTASSTFEELLCVTRKVLNADSSTEIDLSFIQPLLEDFISYTDRIIQITSFISAVAADAKSLENVENSRVCLTRLRAQIAPLSLELADNSIQTPQKLHEICQKWEEETGQLQDTFNDVLDVREFTSIVITEMVSDRHGCDAAYREQNYELFNEHATNLICHMKLGMRSVKRHLDTSDYPIYRNGLLVLLKQVQLSQTKVVQSVRDMLFGSSLNVVVYSTFSDDVAAAIQSFKVLREGLDGQQHPHLLSPLREGARQPDVSQSHFPVKDNCELNLGHMMRSSHSPVLEVTGRDIQTEHEEEHSDGEIIQAELAHKYDSNDLKIPAVSDEPKLIHKPLEFDLLPLLYEVVTVTKGKDVTALNQACTGVLELSNCYAQATKEALAIVDAVDCQTLDSFRAELVSLTPLLVQTAQETAMSSAMKTDGIYKHSMQFSDLINNIRKVLLPVAGTWFYAVYNELQGNVPTIAVTVTQQLSEVMNSCADVVQLLTSSDLPLQSDSQETFTVLHNKLNKARNNTRSLVEFSTTPKGQIDQLEGLCILWGLSVQILFNSLDKILGTSTAMSQLSPQKQLSVLSENSLRIQEAARLTRLICKSAYKSKQLTRYQDELKTLTEAYLQAAEDHGMMPTIMQHANIEIFRRNLLIKIRVLSGHLSKANKDYDTALQNIVSLAYFAAEHFRENKTEDVEQQFENVAQLLFENVKSAIKRIEDCFNYIRDPRSRSNLRSINDHLAFQISDIISRARLIAETHFICDTLSLDVQIQCWSAKAHYLVEEICKQDRIQQEAKEHIRAGFQGTSPENTEDGQTTTPSNVKEVGFQSEITSWLKSNTESVDAAEPSMGTSTVMKYGPGNMEKEDGVGTYKEASSLTYTSLFLKQESDSWDPKDNKIVQVTRKMADTIYYMTQYLKKKGPIPNKEAFVTAAKDVISNCQSVTHFIRVIANHCLDKQSKVELSLIVEQILTITNQLNIISSVNAITPGCKSSDEILVKNAQNLLQTVLRGVHAAETACIAGLKQPEPNSDGVEATALCFQWRRNLEIHRAQQTSNPETDELGLRKTACHPLAPSLAPPLQDGTVTTIPSKDKNVSLKNK</sequence>
<feature type="region of interest" description="Disordered" evidence="4">
    <location>
        <begin position="1162"/>
        <end position="1182"/>
    </location>
</feature>
<comment type="subcellular location">
    <subcellularLocation>
        <location evidence="1">Cytoplasm</location>
    </subcellularLocation>
</comment>
<dbReference type="GO" id="GO:0008013">
    <property type="term" value="F:beta-catenin binding"/>
    <property type="evidence" value="ECO:0007669"/>
    <property type="project" value="TreeGrafter"/>
</dbReference>
<comment type="similarity">
    <text evidence="2">Belongs to the vinculin/alpha-catenin family.</text>
</comment>
<dbReference type="Gene3D" id="1.20.120.230">
    <property type="entry name" value="Alpha-catenin/vinculin-like"/>
    <property type="match status" value="1"/>
</dbReference>
<gene>
    <name evidence="5" type="ORF">FSCOSCO3_A019463</name>
</gene>
<evidence type="ECO:0000313" key="6">
    <source>
        <dbReference type="Proteomes" id="UP001314229"/>
    </source>
</evidence>
<keyword evidence="3" id="KW-0963">Cytoplasm</keyword>
<dbReference type="PANTHER" id="PTHR18914">
    <property type="entry name" value="ALPHA CATENIN"/>
    <property type="match status" value="1"/>
</dbReference>
<keyword evidence="6" id="KW-1185">Reference proteome</keyword>
<dbReference type="Gene3D" id="1.20.120.810">
    <property type="entry name" value="Vinculin, Vh2 four-helix bundle"/>
    <property type="match status" value="1"/>
</dbReference>
<feature type="region of interest" description="Disordered" evidence="4">
    <location>
        <begin position="1433"/>
        <end position="1460"/>
    </location>
</feature>
<dbReference type="InterPro" id="IPR036723">
    <property type="entry name" value="Alpha-catenin/vinculin-like_sf"/>
</dbReference>
<protein>
    <submittedName>
        <fullName evidence="5">Uncharacterized protein LOC122884554 isoform X1</fullName>
    </submittedName>
</protein>
<dbReference type="GO" id="GO:0005912">
    <property type="term" value="C:adherens junction"/>
    <property type="evidence" value="ECO:0007669"/>
    <property type="project" value="TreeGrafter"/>
</dbReference>
<comment type="caution">
    <text evidence="5">The sequence shown here is derived from an EMBL/GenBank/DDBJ whole genome shotgun (WGS) entry which is preliminary data.</text>
</comment>
<feature type="compositionally biased region" description="Polar residues" evidence="4">
    <location>
        <begin position="1165"/>
        <end position="1182"/>
    </location>
</feature>
<dbReference type="InterPro" id="IPR006077">
    <property type="entry name" value="Vinculin/catenin"/>
</dbReference>
<evidence type="ECO:0000256" key="4">
    <source>
        <dbReference type="SAM" id="MobiDB-lite"/>
    </source>
</evidence>
<evidence type="ECO:0000256" key="2">
    <source>
        <dbReference type="ARBA" id="ARBA00008376"/>
    </source>
</evidence>
<feature type="compositionally biased region" description="Basic and acidic residues" evidence="4">
    <location>
        <begin position="1450"/>
        <end position="1460"/>
    </location>
</feature>
<dbReference type="GO" id="GO:0051015">
    <property type="term" value="F:actin filament binding"/>
    <property type="evidence" value="ECO:0007669"/>
    <property type="project" value="InterPro"/>
</dbReference>
<dbReference type="GO" id="GO:0005737">
    <property type="term" value="C:cytoplasm"/>
    <property type="evidence" value="ECO:0007669"/>
    <property type="project" value="UniProtKB-SubCell"/>
</dbReference>
<feature type="region of interest" description="Disordered" evidence="4">
    <location>
        <begin position="1201"/>
        <end position="1221"/>
    </location>
</feature>
<dbReference type="Proteomes" id="UP001314229">
    <property type="component" value="Unassembled WGS sequence"/>
</dbReference>
<dbReference type="GO" id="GO:0016342">
    <property type="term" value="C:catenin complex"/>
    <property type="evidence" value="ECO:0007669"/>
    <property type="project" value="TreeGrafter"/>
</dbReference>
<dbReference type="Pfam" id="PF01044">
    <property type="entry name" value="Vinculin"/>
    <property type="match status" value="2"/>
</dbReference>
<evidence type="ECO:0000256" key="3">
    <source>
        <dbReference type="ARBA" id="ARBA00022490"/>
    </source>
</evidence>
<organism evidence="5 6">
    <name type="scientific">Scomber scombrus</name>
    <name type="common">Atlantic mackerel</name>
    <name type="synonym">Scomber vernalis</name>
    <dbReference type="NCBI Taxonomy" id="13677"/>
    <lineage>
        <taxon>Eukaryota</taxon>
        <taxon>Metazoa</taxon>
        <taxon>Chordata</taxon>
        <taxon>Craniata</taxon>
        <taxon>Vertebrata</taxon>
        <taxon>Euteleostomi</taxon>
        <taxon>Actinopterygii</taxon>
        <taxon>Neopterygii</taxon>
        <taxon>Teleostei</taxon>
        <taxon>Neoteleostei</taxon>
        <taxon>Acanthomorphata</taxon>
        <taxon>Pelagiaria</taxon>
        <taxon>Scombriformes</taxon>
        <taxon>Scombridae</taxon>
        <taxon>Scomber</taxon>
    </lineage>
</organism>
<dbReference type="PANTHER" id="PTHR18914:SF30">
    <property type="entry name" value="VINCULIN_ALPHA-CATENIN FAMILY MEMBER 1"/>
    <property type="match status" value="1"/>
</dbReference>
<accession>A0AAV1MX79</accession>
<evidence type="ECO:0000313" key="5">
    <source>
        <dbReference type="EMBL" id="CAK6951684.1"/>
    </source>
</evidence>
<reference evidence="5 6" key="1">
    <citation type="submission" date="2024-01" db="EMBL/GenBank/DDBJ databases">
        <authorList>
            <person name="Alioto T."/>
            <person name="Alioto T."/>
            <person name="Gomez Garrido J."/>
        </authorList>
    </citation>
    <scope>NUCLEOTIDE SEQUENCE [LARGE SCALE GENOMIC DNA]</scope>
</reference>
<dbReference type="GO" id="GO:0016477">
    <property type="term" value="P:cell migration"/>
    <property type="evidence" value="ECO:0007669"/>
    <property type="project" value="TreeGrafter"/>
</dbReference>
<name>A0AAV1MX79_SCOSC</name>
<dbReference type="SUPFAM" id="SSF47220">
    <property type="entry name" value="alpha-catenin/vinculin-like"/>
    <property type="match status" value="2"/>
</dbReference>
<proteinExistence type="inferred from homology"/>
<dbReference type="GO" id="GO:0098609">
    <property type="term" value="P:cell-cell adhesion"/>
    <property type="evidence" value="ECO:0007669"/>
    <property type="project" value="TreeGrafter"/>
</dbReference>
<dbReference type="EMBL" id="CAWUFR010000007">
    <property type="protein sequence ID" value="CAK6951684.1"/>
    <property type="molecule type" value="Genomic_DNA"/>
</dbReference>